<reference evidence="3" key="1">
    <citation type="submission" date="2019-04" db="EMBL/GenBank/DDBJ databases">
        <title>Sequencing of skin fungus with MAO and IRED activity.</title>
        <authorList>
            <person name="Marsaioli A.J."/>
            <person name="Bonatto J.M.C."/>
            <person name="Reis Junior O."/>
        </authorList>
    </citation>
    <scope>NUCLEOTIDE SEQUENCE</scope>
    <source>
        <strain evidence="3">28M1</strain>
    </source>
</reference>
<proteinExistence type="predicted"/>
<dbReference type="Proteomes" id="UP000758155">
    <property type="component" value="Unassembled WGS sequence"/>
</dbReference>
<comment type="caution">
    <text evidence="3">The sequence shown here is derived from an EMBL/GenBank/DDBJ whole genome shotgun (WGS) entry which is preliminary data.</text>
</comment>
<protein>
    <recommendedName>
        <fullName evidence="2">F-box domain-containing protein</fullName>
    </recommendedName>
</protein>
<accession>A0A9P5BZ69</accession>
<dbReference type="AlphaFoldDB" id="A0A9P5BZ69"/>
<organism evidence="3 4">
    <name type="scientific">Didymella heteroderae</name>
    <dbReference type="NCBI Taxonomy" id="1769908"/>
    <lineage>
        <taxon>Eukaryota</taxon>
        <taxon>Fungi</taxon>
        <taxon>Dikarya</taxon>
        <taxon>Ascomycota</taxon>
        <taxon>Pezizomycotina</taxon>
        <taxon>Dothideomycetes</taxon>
        <taxon>Pleosporomycetidae</taxon>
        <taxon>Pleosporales</taxon>
        <taxon>Pleosporineae</taxon>
        <taxon>Didymellaceae</taxon>
        <taxon>Didymella</taxon>
    </lineage>
</organism>
<evidence type="ECO:0000259" key="2">
    <source>
        <dbReference type="PROSITE" id="PS50181"/>
    </source>
</evidence>
<dbReference type="PROSITE" id="PS50181">
    <property type="entry name" value="FBOX"/>
    <property type="match status" value="1"/>
</dbReference>
<dbReference type="Gene3D" id="3.80.10.10">
    <property type="entry name" value="Ribonuclease Inhibitor"/>
    <property type="match status" value="1"/>
</dbReference>
<feature type="compositionally biased region" description="Acidic residues" evidence="1">
    <location>
        <begin position="486"/>
        <end position="496"/>
    </location>
</feature>
<sequence>MPNTTITSDDFPPLPSQAHQKRLSRNQTLAAQKRPSQLTAHYATLGDLPDELILAILNYLPGIDMQDFQLHTLSSLSLSTRNLHRVVSDKIYSTYDSYFCEPYLFLRTLISNPHLGESVRHAKFRYGDDAHLERKRYLPTARDKKIIKEGMKALDFPDWKGWATRCNSADVELDILHTAVLLHTPNLMTLDVEDGLISAYSRAKWPELIKKATTGEHFGHAHRFSALKSVRVDAQNMVIHHLVPILRLQSLKKLELRELSEIELDMRAPAELRRVLPQRCNNLEELVLEECSLRYDALETLIGSARSLKSFRFDANQESVLLDGSGVMLQNALWSQKDCLESLDVYHDPWHKDDEDPLHHGGLEQFPALKELKCPLRMVVDVRSGASATVLEFLPPALETLCLTIRWGADEELFLPVLERMASEYSTTVPQLKRLQLNIQVPAEELDFDCERLAKAYSMTSVELIVNLPSDSDDEEWGDWRTVSSDSDDSSDDSDEVNLYSDSDSTSDSDSEEETE</sequence>
<dbReference type="SUPFAM" id="SSF52047">
    <property type="entry name" value="RNI-like"/>
    <property type="match status" value="1"/>
</dbReference>
<dbReference type="InterPro" id="IPR032675">
    <property type="entry name" value="LRR_dom_sf"/>
</dbReference>
<dbReference type="InterPro" id="IPR001810">
    <property type="entry name" value="F-box_dom"/>
</dbReference>
<evidence type="ECO:0000256" key="1">
    <source>
        <dbReference type="SAM" id="MobiDB-lite"/>
    </source>
</evidence>
<name>A0A9P5BZ69_9PLEO</name>
<feature type="region of interest" description="Disordered" evidence="1">
    <location>
        <begin position="471"/>
        <end position="516"/>
    </location>
</feature>
<gene>
    <name evidence="3" type="ORF">E8E12_004661</name>
</gene>
<feature type="compositionally biased region" description="Acidic residues" evidence="1">
    <location>
        <begin position="505"/>
        <end position="516"/>
    </location>
</feature>
<dbReference type="EMBL" id="SWKV01000057">
    <property type="protein sequence ID" value="KAF3035561.1"/>
    <property type="molecule type" value="Genomic_DNA"/>
</dbReference>
<evidence type="ECO:0000313" key="4">
    <source>
        <dbReference type="Proteomes" id="UP000758155"/>
    </source>
</evidence>
<feature type="domain" description="F-box" evidence="2">
    <location>
        <begin position="42"/>
        <end position="98"/>
    </location>
</feature>
<evidence type="ECO:0000313" key="3">
    <source>
        <dbReference type="EMBL" id="KAF3035561.1"/>
    </source>
</evidence>
<keyword evidence="4" id="KW-1185">Reference proteome</keyword>
<dbReference type="OrthoDB" id="2520703at2759"/>